<evidence type="ECO:0000256" key="2">
    <source>
        <dbReference type="ARBA" id="ARBA00008105"/>
    </source>
</evidence>
<dbReference type="OrthoDB" id="29058at2759"/>
<sequence length="252" mass="29876">MSSFKNAMKSVQKSHKERSQPSFRSDLGHLEKKRDYKVRANDRAKKEKALKKLRLKAAERNPNEFTRKMIVTKLKDGVHQCRELKGVTDPDQIKLIQSQDKRYVEYRRVLEAKKAQRLKDNLHLIQDGQRATHTFFVDNKKEAREFNLAERLNTHPALLDRAYNRLTNEQLSEMDLASTMPDPRLLAEAMVAKEEAYKELGRRERREKQLQVAREKLEVKNHLMEKKAKKVLVKKETKNRAAVYKWESRRKR</sequence>
<evidence type="ECO:0000256" key="1">
    <source>
        <dbReference type="ARBA" id="ARBA00004604"/>
    </source>
</evidence>
<evidence type="ECO:0000313" key="9">
    <source>
        <dbReference type="Proteomes" id="UP000593567"/>
    </source>
</evidence>
<dbReference type="Proteomes" id="UP000593567">
    <property type="component" value="Unassembled WGS sequence"/>
</dbReference>
<proteinExistence type="inferred from homology"/>
<comment type="similarity">
    <text evidence="2 5">Belongs to the UTP11 family.</text>
</comment>
<dbReference type="Pfam" id="PF03998">
    <property type="entry name" value="Utp11"/>
    <property type="match status" value="1"/>
</dbReference>
<keyword evidence="3 5" id="KW-0698">rRNA processing</keyword>
<comment type="subunit">
    <text evidence="5">Component of the ribosomal small subunit (SSU) processome.</text>
</comment>
<reference evidence="7 9" key="2">
    <citation type="submission" date="2020-06" db="EMBL/GenBank/DDBJ databases">
        <title>Draft genome of Bugula neritina, a colonial animal packing powerful symbionts and potential medicines.</title>
        <authorList>
            <person name="Rayko M."/>
        </authorList>
    </citation>
    <scope>NUCLEOTIDE SEQUENCE [LARGE SCALE GENOMIC DNA]</scope>
    <source>
        <strain evidence="7">Kwan_BN1</strain>
    </source>
</reference>
<dbReference type="GO" id="GO:0006364">
    <property type="term" value="P:rRNA processing"/>
    <property type="evidence" value="ECO:0007669"/>
    <property type="project" value="UniProtKB-UniRule"/>
</dbReference>
<dbReference type="EMBL" id="VXIV02000157">
    <property type="protein sequence ID" value="KAF6040335.1"/>
    <property type="molecule type" value="Genomic_DNA"/>
</dbReference>
<dbReference type="InterPro" id="IPR007144">
    <property type="entry name" value="SSU_processome_Utp11"/>
</dbReference>
<reference evidence="7 9" key="1">
    <citation type="submission" date="2019-09" db="EMBL/GenBank/DDBJ databases">
        <authorList>
            <person name="Raiko M."/>
            <person name="Komissarov A."/>
            <person name="Rhodes A."/>
            <person name="Kliver S."/>
            <person name="Lim-Fong G."/>
            <person name="Kwan J."/>
            <person name="O'Brien S.J."/>
            <person name="Lopez J.V."/>
        </authorList>
    </citation>
    <scope>NUCLEOTIDE SEQUENCE [LARGE SCALE GENOMIC DNA]</scope>
    <source>
        <strain evidence="7">Kwan_BN1</strain>
    </source>
</reference>
<dbReference type="PANTHER" id="PTHR12838">
    <property type="entry name" value="U3 SMALL NUCLEOLAR RNA-ASSOCIATED PROTEIN 11"/>
    <property type="match status" value="1"/>
</dbReference>
<keyword evidence="9" id="KW-1185">Reference proteome</keyword>
<feature type="region of interest" description="Disordered" evidence="6">
    <location>
        <begin position="1"/>
        <end position="45"/>
    </location>
</feature>
<gene>
    <name evidence="8" type="ORF">EB796_001356</name>
    <name evidence="7" type="ORF">EB796_009453</name>
</gene>
<accession>A0A7J7K2T1</accession>
<evidence type="ECO:0000313" key="8">
    <source>
        <dbReference type="EMBL" id="KAF6040335.1"/>
    </source>
</evidence>
<comment type="caution">
    <text evidence="7">The sequence shown here is derived from an EMBL/GenBank/DDBJ whole genome shotgun (WGS) entry which is preliminary data.</text>
</comment>
<dbReference type="AlphaFoldDB" id="A0A7J7K2T1"/>
<evidence type="ECO:0000256" key="3">
    <source>
        <dbReference type="ARBA" id="ARBA00022552"/>
    </source>
</evidence>
<comment type="subcellular location">
    <subcellularLocation>
        <location evidence="1 5">Nucleus</location>
        <location evidence="1 5">Nucleolus</location>
    </subcellularLocation>
</comment>
<comment type="function">
    <text evidence="5">Involved in nucleolar processing of pre-18S ribosomal RNA.</text>
</comment>
<evidence type="ECO:0000256" key="6">
    <source>
        <dbReference type="SAM" id="MobiDB-lite"/>
    </source>
</evidence>
<evidence type="ECO:0000256" key="5">
    <source>
        <dbReference type="PIRNR" id="PIRNR015952"/>
    </source>
</evidence>
<feature type="compositionally biased region" description="Polar residues" evidence="6">
    <location>
        <begin position="1"/>
        <end position="11"/>
    </location>
</feature>
<name>A0A7J7K2T1_BUGNE</name>
<protein>
    <recommendedName>
        <fullName evidence="5">U3 small nucleolar RNA-associated protein 11</fullName>
        <shortName evidence="5">U3 snoRNA-associated protein 11</shortName>
    </recommendedName>
</protein>
<keyword evidence="4 5" id="KW-0539">Nucleus</keyword>
<dbReference type="GO" id="GO:0032040">
    <property type="term" value="C:small-subunit processome"/>
    <property type="evidence" value="ECO:0007669"/>
    <property type="project" value="UniProtKB-UniRule"/>
</dbReference>
<organism evidence="7 9">
    <name type="scientific">Bugula neritina</name>
    <name type="common">Brown bryozoan</name>
    <name type="synonym">Sertularia neritina</name>
    <dbReference type="NCBI Taxonomy" id="10212"/>
    <lineage>
        <taxon>Eukaryota</taxon>
        <taxon>Metazoa</taxon>
        <taxon>Spiralia</taxon>
        <taxon>Lophotrochozoa</taxon>
        <taxon>Bryozoa</taxon>
        <taxon>Gymnolaemata</taxon>
        <taxon>Cheilostomatida</taxon>
        <taxon>Flustrina</taxon>
        <taxon>Buguloidea</taxon>
        <taxon>Bugulidae</taxon>
        <taxon>Bugula</taxon>
    </lineage>
</organism>
<feature type="compositionally biased region" description="Basic and acidic residues" evidence="6">
    <location>
        <begin position="26"/>
        <end position="45"/>
    </location>
</feature>
<dbReference type="PIRSF" id="PIRSF015952">
    <property type="entry name" value="U3snoRNP11"/>
    <property type="match status" value="1"/>
</dbReference>
<evidence type="ECO:0000256" key="4">
    <source>
        <dbReference type="ARBA" id="ARBA00023242"/>
    </source>
</evidence>
<dbReference type="EMBL" id="VXIV02001524">
    <property type="protein sequence ID" value="KAF6032234.1"/>
    <property type="molecule type" value="Genomic_DNA"/>
</dbReference>
<dbReference type="PANTHER" id="PTHR12838:SF0">
    <property type="entry name" value="U3 SMALL NUCLEOLAR RNA-ASSOCIATED PROTEIN 11-RELATED"/>
    <property type="match status" value="1"/>
</dbReference>
<evidence type="ECO:0000313" key="7">
    <source>
        <dbReference type="EMBL" id="KAF6032234.1"/>
    </source>
</evidence>